<evidence type="ECO:0000313" key="2">
    <source>
        <dbReference type="Proteomes" id="UP001057520"/>
    </source>
</evidence>
<sequence>MRELTLEECRFVSGGTLPPTYDPTAPQYGPTYERYPIGNPWGDGFGGGYGPFQLVSAGDSAPNTVSEVLVVGRPNGGSGGSGGFETCFRNNVVGDIQYGLLIGGIQGAVTGATAGLATGPGVIAIAFAGAAIGAAGGGMTAILNTAAQCGLGFY</sequence>
<protein>
    <submittedName>
        <fullName evidence="1">Uncharacterized protein</fullName>
    </submittedName>
</protein>
<accession>A0ABY5A1G8</accession>
<organism evidence="1 2">
    <name type="scientific">Caulobacter segnis</name>
    <dbReference type="NCBI Taxonomy" id="88688"/>
    <lineage>
        <taxon>Bacteria</taxon>
        <taxon>Pseudomonadati</taxon>
        <taxon>Pseudomonadota</taxon>
        <taxon>Alphaproteobacteria</taxon>
        <taxon>Caulobacterales</taxon>
        <taxon>Caulobacteraceae</taxon>
        <taxon>Caulobacter</taxon>
    </lineage>
</organism>
<dbReference type="EMBL" id="CP096040">
    <property type="protein sequence ID" value="USQ98666.1"/>
    <property type="molecule type" value="Genomic_DNA"/>
</dbReference>
<proteinExistence type="predicted"/>
<gene>
    <name evidence="1" type="ORF">MZV50_25630</name>
</gene>
<reference evidence="1 2" key="1">
    <citation type="submission" date="2022-04" db="EMBL/GenBank/DDBJ databases">
        <title>Genome sequence of soybean root-associated Caulobacter segnis RL271.</title>
        <authorList>
            <person name="Longley R."/>
            <person name="Bonito G."/>
            <person name="Trigodet F."/>
            <person name="Crosson S."/>
            <person name="Fiebig A."/>
        </authorList>
    </citation>
    <scope>NUCLEOTIDE SEQUENCE [LARGE SCALE GENOMIC DNA]</scope>
    <source>
        <strain evidence="1 2">RL271</strain>
    </source>
</reference>
<evidence type="ECO:0000313" key="1">
    <source>
        <dbReference type="EMBL" id="USQ98666.1"/>
    </source>
</evidence>
<dbReference type="Proteomes" id="UP001057520">
    <property type="component" value="Chromosome"/>
</dbReference>
<name>A0ABY5A1G8_9CAUL</name>
<keyword evidence="2" id="KW-1185">Reference proteome</keyword>